<keyword evidence="2" id="KW-0067">ATP-binding</keyword>
<accession>A0A3Q8XN46</accession>
<proteinExistence type="predicted"/>
<dbReference type="GO" id="GO:0005524">
    <property type="term" value="F:ATP binding"/>
    <property type="evidence" value="ECO:0007669"/>
    <property type="project" value="UniProtKB-KW"/>
</dbReference>
<dbReference type="Pfam" id="PF03969">
    <property type="entry name" value="AFG1_ATPase"/>
    <property type="match status" value="1"/>
</dbReference>
<dbReference type="AlphaFoldDB" id="A0A3Q8XN46"/>
<dbReference type="PANTHER" id="PTHR12169:SF6">
    <property type="entry name" value="AFG1-LIKE ATPASE"/>
    <property type="match status" value="1"/>
</dbReference>
<dbReference type="InterPro" id="IPR005654">
    <property type="entry name" value="ATPase_AFG1-like"/>
</dbReference>
<dbReference type="OrthoDB" id="9774491at2"/>
<dbReference type="Proteomes" id="UP000268192">
    <property type="component" value="Chromosome"/>
</dbReference>
<protein>
    <submittedName>
        <fullName evidence="3">AFG1 family ATPase</fullName>
    </submittedName>
</protein>
<keyword evidence="1" id="KW-0547">Nucleotide-binding</keyword>
<dbReference type="EMBL" id="CP032509">
    <property type="protein sequence ID" value="AZN70427.1"/>
    <property type="molecule type" value="Genomic_DNA"/>
</dbReference>
<dbReference type="Gene3D" id="3.40.50.300">
    <property type="entry name" value="P-loop containing nucleotide triphosphate hydrolases"/>
    <property type="match status" value="1"/>
</dbReference>
<dbReference type="RefSeq" id="WP_126007619.1">
    <property type="nucleotide sequence ID" value="NZ_CP032509.1"/>
</dbReference>
<dbReference type="NCBIfam" id="NF040713">
    <property type="entry name" value="ZapE"/>
    <property type="match status" value="1"/>
</dbReference>
<evidence type="ECO:0000313" key="4">
    <source>
        <dbReference type="Proteomes" id="UP000268192"/>
    </source>
</evidence>
<dbReference type="PANTHER" id="PTHR12169">
    <property type="entry name" value="ATPASE N2B"/>
    <property type="match status" value="1"/>
</dbReference>
<evidence type="ECO:0000256" key="2">
    <source>
        <dbReference type="ARBA" id="ARBA00022840"/>
    </source>
</evidence>
<dbReference type="GO" id="GO:0005737">
    <property type="term" value="C:cytoplasm"/>
    <property type="evidence" value="ECO:0007669"/>
    <property type="project" value="TreeGrafter"/>
</dbReference>
<evidence type="ECO:0000313" key="3">
    <source>
        <dbReference type="EMBL" id="AZN70427.1"/>
    </source>
</evidence>
<organism evidence="3 4">
    <name type="scientific">Georhizobium profundi</name>
    <dbReference type="NCBI Taxonomy" id="2341112"/>
    <lineage>
        <taxon>Bacteria</taxon>
        <taxon>Pseudomonadati</taxon>
        <taxon>Pseudomonadota</taxon>
        <taxon>Alphaproteobacteria</taxon>
        <taxon>Hyphomicrobiales</taxon>
        <taxon>Rhizobiaceae</taxon>
        <taxon>Georhizobium</taxon>
    </lineage>
</organism>
<reference evidence="3 4" key="1">
    <citation type="submission" date="2018-09" db="EMBL/GenBank/DDBJ databases">
        <title>Marinorhizobium profundi gen. nov., sp. nov., isolated from a deep-sea sediment sample from the New Britain Trench and proposal of Marinorhizobiaceae fam. nov. in the order Rhizobiales of the class Alphaproteobacteria.</title>
        <authorList>
            <person name="Cao J."/>
        </authorList>
    </citation>
    <scope>NUCLEOTIDE SEQUENCE [LARGE SCALE GENOMIC DNA]</scope>
    <source>
        <strain evidence="3 4">WS11</strain>
    </source>
</reference>
<evidence type="ECO:0000256" key="1">
    <source>
        <dbReference type="ARBA" id="ARBA00022741"/>
    </source>
</evidence>
<gene>
    <name evidence="3" type="ORF">D5400_03270</name>
</gene>
<dbReference type="SUPFAM" id="SSF52540">
    <property type="entry name" value="P-loop containing nucleoside triphosphate hydrolases"/>
    <property type="match status" value="1"/>
</dbReference>
<sequence length="386" mass="44151">MDTRTYVSVAERYEALCDAGRIERDARQEKLARALDRVLTEVREKRVSTKSSALGWLFAKRRPVQDFPKGLYVFGGVGRGKTMMMDLFLATLPVRRKRRVHFHDFMSDVHGRIQAHRAALKRGEVKEDDPIPPVARAIHEEAWVLCFDEFSVTDIADAMILARLFEQLFKLGTVLVTTSNVHPDDLYREGLNRDLFLPFVDLLKTRVELFDLDGDTDYRLLKLTRRPVYMTPLDADADEMFDQAWAEQVDGLTVQPERIKHRGREILVPAAANGAARFSFDDLCRNPLGASDYRAIADRYETIFVSHVPVLKRAERNEAKRFIMLIDTLYDMKSRLVVSAAAEPDALYAAKDGTEGFEFARTASRLIEMQSVDYLKESRERNARAA</sequence>
<dbReference type="InterPro" id="IPR027417">
    <property type="entry name" value="P-loop_NTPase"/>
</dbReference>
<dbReference type="KEGG" id="abaw:D5400_03270"/>
<dbReference type="GO" id="GO:0016887">
    <property type="term" value="F:ATP hydrolysis activity"/>
    <property type="evidence" value="ECO:0007669"/>
    <property type="project" value="InterPro"/>
</dbReference>
<name>A0A3Q8XN46_9HYPH</name>
<keyword evidence="4" id="KW-1185">Reference proteome</keyword>